<evidence type="ECO:0000313" key="1">
    <source>
        <dbReference type="EMBL" id="CAI8771648.1"/>
    </source>
</evidence>
<dbReference type="EMBL" id="OX458333">
    <property type="protein sequence ID" value="CAI8771648.1"/>
    <property type="molecule type" value="Genomic_DNA"/>
</dbReference>
<dbReference type="Proteomes" id="UP001162030">
    <property type="component" value="Chromosome"/>
</dbReference>
<organism evidence="1 2">
    <name type="scientific">Methylocaldum szegediense</name>
    <dbReference type="NCBI Taxonomy" id="73780"/>
    <lineage>
        <taxon>Bacteria</taxon>
        <taxon>Pseudomonadati</taxon>
        <taxon>Pseudomonadota</taxon>
        <taxon>Gammaproteobacteria</taxon>
        <taxon>Methylococcales</taxon>
        <taxon>Methylococcaceae</taxon>
        <taxon>Methylocaldum</taxon>
    </lineage>
</organism>
<gene>
    <name evidence="1" type="ORF">MSZNOR_1043</name>
</gene>
<reference evidence="1 2" key="1">
    <citation type="submission" date="2023-03" db="EMBL/GenBank/DDBJ databases">
        <authorList>
            <person name="Pearce D."/>
        </authorList>
    </citation>
    <scope>NUCLEOTIDE SEQUENCE [LARGE SCALE GENOMIC DNA]</scope>
    <source>
        <strain evidence="1">Msz</strain>
    </source>
</reference>
<name>A0ABN8X243_9GAMM</name>
<sequence>MRKLELTVRFNTPAFLGNAEQSSQWRTPPFKALLRQWWRIAAANGFGYDSERLREAEGLLFGTAGENQSRQSAVRMRLDRWDHGVLRSWEQDTQVFHREVRGGRNIGAQLYLGYGPLTFAQGKTVLKANAAIQAGHHARLHVAFPTHTNGALVSGLTDRAISQAAAALPEALQLIHWFGTIGGRSRNGWGSLALTGGDIQSVAIPAASDPLIAEIALPLDQCLRQDWPHALGKDARGVLFWKSKQEFPTWRDAMTTLAKAKIGFRTHLKFTHGRNGPFEDRHLLAYPVTNHNVEKLPREARLANQLRFKVAKTANGKFVSMIFHLPCALPYELAQKLGPNKPNVDKQAEVWSRVHAWLDSSASVFQRI</sequence>
<keyword evidence="2" id="KW-1185">Reference proteome</keyword>
<accession>A0ABN8X243</accession>
<dbReference type="RefSeq" id="WP_026612076.1">
    <property type="nucleotide sequence ID" value="NZ_OX458333.1"/>
</dbReference>
<proteinExistence type="predicted"/>
<protein>
    <submittedName>
        <fullName evidence="1">CRISPR-associated protein Cmr1</fullName>
    </submittedName>
</protein>
<evidence type="ECO:0000313" key="2">
    <source>
        <dbReference type="Proteomes" id="UP001162030"/>
    </source>
</evidence>